<dbReference type="Proteomes" id="UP000000311">
    <property type="component" value="Unassembled WGS sequence"/>
</dbReference>
<evidence type="ECO:0000313" key="4">
    <source>
        <dbReference type="Proteomes" id="UP000000311"/>
    </source>
</evidence>
<gene>
    <name evidence="3" type="ORF">EAG_00123</name>
</gene>
<proteinExistence type="predicted"/>
<dbReference type="OrthoDB" id="7680010at2759"/>
<dbReference type="Pfam" id="PF20700">
    <property type="entry name" value="Mutator"/>
    <property type="match status" value="1"/>
</dbReference>
<feature type="non-terminal residue" evidence="3">
    <location>
        <position position="1"/>
    </location>
</feature>
<feature type="non-terminal residue" evidence="3">
    <location>
        <position position="90"/>
    </location>
</feature>
<evidence type="ECO:0000259" key="2">
    <source>
        <dbReference type="Pfam" id="PF20700"/>
    </source>
</evidence>
<accession>E2AL84</accession>
<feature type="compositionally biased region" description="Basic and acidic residues" evidence="1">
    <location>
        <begin position="1"/>
        <end position="10"/>
    </location>
</feature>
<dbReference type="EMBL" id="GL440522">
    <property type="protein sequence ID" value="EFN65805.1"/>
    <property type="molecule type" value="Genomic_DNA"/>
</dbReference>
<protein>
    <recommendedName>
        <fullName evidence="2">Mutator-like transposase domain-containing protein</fullName>
    </recommendedName>
</protein>
<evidence type="ECO:0000256" key="1">
    <source>
        <dbReference type="SAM" id="MobiDB-lite"/>
    </source>
</evidence>
<evidence type="ECO:0000313" key="3">
    <source>
        <dbReference type="EMBL" id="EFN65805.1"/>
    </source>
</evidence>
<dbReference type="AlphaFoldDB" id="E2AL84"/>
<reference evidence="3 4" key="1">
    <citation type="journal article" date="2010" name="Science">
        <title>Genomic comparison of the ants Camponotus floridanus and Harpegnathos saltator.</title>
        <authorList>
            <person name="Bonasio R."/>
            <person name="Zhang G."/>
            <person name="Ye C."/>
            <person name="Mutti N.S."/>
            <person name="Fang X."/>
            <person name="Qin N."/>
            <person name="Donahue G."/>
            <person name="Yang P."/>
            <person name="Li Q."/>
            <person name="Li C."/>
            <person name="Zhang P."/>
            <person name="Huang Z."/>
            <person name="Berger S.L."/>
            <person name="Reinberg D."/>
            <person name="Wang J."/>
            <person name="Liebig J."/>
        </authorList>
    </citation>
    <scope>NUCLEOTIDE SEQUENCE [LARGE SCALE GENOMIC DNA]</scope>
    <source>
        <strain evidence="4">C129</strain>
    </source>
</reference>
<sequence length="90" mass="10168">EEKELNKDAGEPEDEFTVSGDGTWKKRGFSSLFGVSTLIAKYTGKVVDACVLNSFCQGCLSWKNKKEDDPQRYEEWFASHEENCTINHTG</sequence>
<dbReference type="OMA" id="HEENCTI"/>
<feature type="domain" description="Mutator-like transposase" evidence="2">
    <location>
        <begin position="2"/>
        <end position="90"/>
    </location>
</feature>
<dbReference type="InParanoid" id="E2AL84"/>
<dbReference type="InterPro" id="IPR049012">
    <property type="entry name" value="Mutator_transp_dom"/>
</dbReference>
<name>E2AL84_CAMFO</name>
<keyword evidence="4" id="KW-1185">Reference proteome</keyword>
<feature type="region of interest" description="Disordered" evidence="1">
    <location>
        <begin position="1"/>
        <end position="20"/>
    </location>
</feature>
<organism evidence="4">
    <name type="scientific">Camponotus floridanus</name>
    <name type="common">Florida carpenter ant</name>
    <dbReference type="NCBI Taxonomy" id="104421"/>
    <lineage>
        <taxon>Eukaryota</taxon>
        <taxon>Metazoa</taxon>
        <taxon>Ecdysozoa</taxon>
        <taxon>Arthropoda</taxon>
        <taxon>Hexapoda</taxon>
        <taxon>Insecta</taxon>
        <taxon>Pterygota</taxon>
        <taxon>Neoptera</taxon>
        <taxon>Endopterygota</taxon>
        <taxon>Hymenoptera</taxon>
        <taxon>Apocrita</taxon>
        <taxon>Aculeata</taxon>
        <taxon>Formicoidea</taxon>
        <taxon>Formicidae</taxon>
        <taxon>Formicinae</taxon>
        <taxon>Camponotus</taxon>
    </lineage>
</organism>